<evidence type="ECO:0000256" key="2">
    <source>
        <dbReference type="SAM" id="MobiDB-lite"/>
    </source>
</evidence>
<dbReference type="InterPro" id="IPR005754">
    <property type="entry name" value="Sortase"/>
</dbReference>
<dbReference type="CDD" id="cd05829">
    <property type="entry name" value="Sortase_F"/>
    <property type="match status" value="1"/>
</dbReference>
<dbReference type="NCBIfam" id="NF033748">
    <property type="entry name" value="class_F_sortase"/>
    <property type="match status" value="1"/>
</dbReference>
<reference evidence="3 4" key="1">
    <citation type="submission" date="2019-03" db="EMBL/GenBank/DDBJ databases">
        <title>Genomic Encyclopedia of Archaeal and Bacterial Type Strains, Phase II (KMG-II): from individual species to whole genera.</title>
        <authorList>
            <person name="Goeker M."/>
        </authorList>
    </citation>
    <scope>NUCLEOTIDE SEQUENCE [LARGE SCALE GENOMIC DNA]</scope>
    <source>
        <strain evidence="3 4">DSM 45499</strain>
    </source>
</reference>
<evidence type="ECO:0000313" key="4">
    <source>
        <dbReference type="Proteomes" id="UP000294927"/>
    </source>
</evidence>
<dbReference type="EMBL" id="SOCP01000014">
    <property type="protein sequence ID" value="TDV44293.1"/>
    <property type="molecule type" value="Genomic_DNA"/>
</dbReference>
<dbReference type="Pfam" id="PF04203">
    <property type="entry name" value="Sortase"/>
    <property type="match status" value="1"/>
</dbReference>
<protein>
    <submittedName>
        <fullName evidence="3">Sortase family protein</fullName>
    </submittedName>
</protein>
<keyword evidence="1" id="KW-0378">Hydrolase</keyword>
<organism evidence="3 4">
    <name type="scientific">Actinophytocola oryzae</name>
    <dbReference type="NCBI Taxonomy" id="502181"/>
    <lineage>
        <taxon>Bacteria</taxon>
        <taxon>Bacillati</taxon>
        <taxon>Actinomycetota</taxon>
        <taxon>Actinomycetes</taxon>
        <taxon>Pseudonocardiales</taxon>
        <taxon>Pseudonocardiaceae</taxon>
    </lineage>
</organism>
<dbReference type="RefSeq" id="WP_133906718.1">
    <property type="nucleotide sequence ID" value="NZ_SOCP01000014.1"/>
</dbReference>
<dbReference type="OrthoDB" id="525039at2"/>
<comment type="caution">
    <text evidence="3">The sequence shown here is derived from an EMBL/GenBank/DDBJ whole genome shotgun (WGS) entry which is preliminary data.</text>
</comment>
<feature type="region of interest" description="Disordered" evidence="2">
    <location>
        <begin position="32"/>
        <end position="54"/>
    </location>
</feature>
<dbReference type="AlphaFoldDB" id="A0A4R7V4F9"/>
<accession>A0A4R7V4F9</accession>
<sequence>MRRVGLGILLGVVLLLSGLVIAGRLVFGTDSPSTAAEAPPPTPSWTVEPTPTQDAVAPPARVRIPAIGVDSSIVDIGVDATGVLVPPPTTDVTGWFAAGPAPGAVGPALLAAHVDSVAGPGVFFRLVDLRPGDEVTVVRTDGTSVVFTVTGTTRVAKTAFPTDLVYSPLPVPALRLVTCGGSFDHSARSYRDNLIVDAALK</sequence>
<evidence type="ECO:0000256" key="1">
    <source>
        <dbReference type="ARBA" id="ARBA00022801"/>
    </source>
</evidence>
<dbReference type="InterPro" id="IPR023365">
    <property type="entry name" value="Sortase_dom-sf"/>
</dbReference>
<dbReference type="GO" id="GO:0016787">
    <property type="term" value="F:hydrolase activity"/>
    <property type="evidence" value="ECO:0007669"/>
    <property type="project" value="UniProtKB-KW"/>
</dbReference>
<gene>
    <name evidence="3" type="ORF">CLV71_114203</name>
</gene>
<dbReference type="Gene3D" id="2.40.260.10">
    <property type="entry name" value="Sortase"/>
    <property type="match status" value="1"/>
</dbReference>
<keyword evidence="4" id="KW-1185">Reference proteome</keyword>
<dbReference type="SUPFAM" id="SSF63817">
    <property type="entry name" value="Sortase"/>
    <property type="match status" value="1"/>
</dbReference>
<dbReference type="Proteomes" id="UP000294927">
    <property type="component" value="Unassembled WGS sequence"/>
</dbReference>
<proteinExistence type="predicted"/>
<dbReference type="InterPro" id="IPR042001">
    <property type="entry name" value="Sortase_F"/>
</dbReference>
<evidence type="ECO:0000313" key="3">
    <source>
        <dbReference type="EMBL" id="TDV44293.1"/>
    </source>
</evidence>
<name>A0A4R7V4F9_9PSEU</name>